<dbReference type="GO" id="GO:0030847">
    <property type="term" value="P:termination of RNA polymerase II transcription, exosome-dependent"/>
    <property type="evidence" value="ECO:0007669"/>
    <property type="project" value="EnsemblFungi"/>
</dbReference>
<comment type="function">
    <text evidence="1 12">Processively dephosphorylates Ser-5 of the heptad repeats YSPTSPS in the C-terminal domain of the largest RNA polymerase II subunit (RPB1).</text>
</comment>
<dbReference type="GO" id="GO:0031124">
    <property type="term" value="P:mRNA 3'-end processing"/>
    <property type="evidence" value="ECO:0007669"/>
    <property type="project" value="EnsemblFungi"/>
</dbReference>
<comment type="catalytic activity">
    <reaction evidence="10 12">
        <text>O-phospho-L-seryl-[protein] + H2O = L-seryl-[protein] + phosphate</text>
        <dbReference type="Rhea" id="RHEA:20629"/>
        <dbReference type="Rhea" id="RHEA-COMP:9863"/>
        <dbReference type="Rhea" id="RHEA-COMP:11604"/>
        <dbReference type="ChEBI" id="CHEBI:15377"/>
        <dbReference type="ChEBI" id="CHEBI:29999"/>
        <dbReference type="ChEBI" id="CHEBI:43474"/>
        <dbReference type="ChEBI" id="CHEBI:83421"/>
        <dbReference type="EC" id="3.1.3.16"/>
    </reaction>
</comment>
<comment type="subunit">
    <text evidence="12">Component of the cleavage and polyadenylation factor (CPF) complex.</text>
</comment>
<dbReference type="AlphaFoldDB" id="A0A1D2VBG7"/>
<dbReference type="FunFam" id="3.40.50.2300:FF:000039">
    <property type="entry name" value="RNA polymerase II subunit A C-terminal domain phosphatase"/>
    <property type="match status" value="1"/>
</dbReference>
<evidence type="ECO:0000256" key="7">
    <source>
        <dbReference type="ARBA" id="ARBA00022801"/>
    </source>
</evidence>
<evidence type="ECO:0000256" key="6">
    <source>
        <dbReference type="ARBA" id="ARBA00022664"/>
    </source>
</evidence>
<dbReference type="GO" id="GO:0004725">
    <property type="term" value="F:protein tyrosine phosphatase activity"/>
    <property type="evidence" value="ECO:0007669"/>
    <property type="project" value="EnsemblFungi"/>
</dbReference>
<dbReference type="Proteomes" id="UP000095038">
    <property type="component" value="Unassembled WGS sequence"/>
</dbReference>
<reference evidence="14" key="1">
    <citation type="submission" date="2016-05" db="EMBL/GenBank/DDBJ databases">
        <title>Comparative genomics of biotechnologically important yeasts.</title>
        <authorList>
            <consortium name="DOE Joint Genome Institute"/>
            <person name="Riley R."/>
            <person name="Haridas S."/>
            <person name="Wolfe K.H."/>
            <person name="Lopes M.R."/>
            <person name="Hittinger C.T."/>
            <person name="Goker M."/>
            <person name="Salamov A."/>
            <person name="Wisecaver J."/>
            <person name="Long T.M."/>
            <person name="Aerts A.L."/>
            <person name="Barry K."/>
            <person name="Choi C."/>
            <person name="Clum A."/>
            <person name="Coughlan A.Y."/>
            <person name="Deshpande S."/>
            <person name="Douglass A.P."/>
            <person name="Hanson S.J."/>
            <person name="Klenk H.-P."/>
            <person name="Labutti K."/>
            <person name="Lapidus A."/>
            <person name="Lindquist E."/>
            <person name="Lipzen A."/>
            <person name="Meier-Kolthoff J.P."/>
            <person name="Ohm R.A."/>
            <person name="Otillar R.P."/>
            <person name="Pangilinan J."/>
            <person name="Peng Y."/>
            <person name="Rokas A."/>
            <person name="Rosa C.A."/>
            <person name="Scheuner C."/>
            <person name="Sibirny A.A."/>
            <person name="Slot J.C."/>
            <person name="Stielow J.B."/>
            <person name="Sun H."/>
            <person name="Kurtzman C.P."/>
            <person name="Blackwell M."/>
            <person name="Grigoriev I.V."/>
            <person name="Jeffries T.W."/>
        </authorList>
    </citation>
    <scope>NUCLEOTIDE SEQUENCE [LARGE SCALE GENOMIC DNA]</scope>
    <source>
        <strain evidence="14">DSM 1968</strain>
    </source>
</reference>
<evidence type="ECO:0000256" key="8">
    <source>
        <dbReference type="ARBA" id="ARBA00022912"/>
    </source>
</evidence>
<dbReference type="GO" id="GO:0090052">
    <property type="term" value="P:regulation of pericentric heterochromatin formation"/>
    <property type="evidence" value="ECO:0007669"/>
    <property type="project" value="EnsemblFungi"/>
</dbReference>
<dbReference type="InterPro" id="IPR006811">
    <property type="entry name" value="RNA_pol_II_suA"/>
</dbReference>
<sequence>MSTLKFCTVCAANQNRSMEAHRVLKEAGYNVNSYGTGSAVRLPGSSIDKPNIYKFGTPYDQIYKELSKQNQRLYIQNGVLKMLDRNRKIKTAPERFQENNTKTFDVIITCEEKCFDAVIEDLLNKNLNLNQIVHVINVDIKDDTENATIGGKGILNLVNRLAESAKKNQNIAPDSVPFEDTILDILAEWQKDHPNLPLLYSTCFY</sequence>
<comment type="catalytic activity">
    <reaction evidence="11 12">
        <text>O-phospho-L-threonyl-[protein] + H2O = L-threonyl-[protein] + phosphate</text>
        <dbReference type="Rhea" id="RHEA:47004"/>
        <dbReference type="Rhea" id="RHEA-COMP:11060"/>
        <dbReference type="Rhea" id="RHEA-COMP:11605"/>
        <dbReference type="ChEBI" id="CHEBI:15377"/>
        <dbReference type="ChEBI" id="CHEBI:30013"/>
        <dbReference type="ChEBI" id="CHEBI:43474"/>
        <dbReference type="ChEBI" id="CHEBI:61977"/>
        <dbReference type="EC" id="3.1.3.16"/>
    </reaction>
</comment>
<dbReference type="EC" id="3.1.3.16" evidence="4 12"/>
<comment type="similarity">
    <text evidence="3 12">Belongs to the SSU72 phosphatase family.</text>
</comment>
<dbReference type="RefSeq" id="XP_020045266.1">
    <property type="nucleotide sequence ID" value="XM_020188808.1"/>
</dbReference>
<proteinExistence type="inferred from homology"/>
<evidence type="ECO:0000256" key="10">
    <source>
        <dbReference type="ARBA" id="ARBA00047761"/>
    </source>
</evidence>
<dbReference type="Gene3D" id="3.40.50.2300">
    <property type="match status" value="2"/>
</dbReference>
<keyword evidence="8 12" id="KW-0904">Protein phosphatase</keyword>
<dbReference type="FunCoup" id="A0A1D2VBG7">
    <property type="interactions" value="958"/>
</dbReference>
<dbReference type="InParanoid" id="A0A1D2VBG7"/>
<evidence type="ECO:0000256" key="2">
    <source>
        <dbReference type="ARBA" id="ARBA00004123"/>
    </source>
</evidence>
<protein>
    <recommendedName>
        <fullName evidence="5 12">RNA polymerase II subunit A C-terminal domain phosphatase SSU72</fullName>
        <shortName evidence="12">CTD phosphatase SSU72</shortName>
        <ecNumber evidence="4 12">3.1.3.16</ecNumber>
    </recommendedName>
</protein>
<dbReference type="GO" id="GO:0030643">
    <property type="term" value="P:intracellular phosphate ion homeostasis"/>
    <property type="evidence" value="ECO:0007669"/>
    <property type="project" value="EnsemblFungi"/>
</dbReference>
<evidence type="ECO:0000256" key="12">
    <source>
        <dbReference type="RuleBase" id="RU369031"/>
    </source>
</evidence>
<evidence type="ECO:0000313" key="13">
    <source>
        <dbReference type="EMBL" id="ODV58959.1"/>
    </source>
</evidence>
<dbReference type="GO" id="GO:0032215">
    <property type="term" value="P:positive regulation of telomere maintenance via semi-conservative replication"/>
    <property type="evidence" value="ECO:0007669"/>
    <property type="project" value="EnsemblFungi"/>
</dbReference>
<dbReference type="GO" id="GO:0005847">
    <property type="term" value="C:mRNA cleavage and polyadenylation specificity factor complex"/>
    <property type="evidence" value="ECO:0007669"/>
    <property type="project" value="EnsemblFungi"/>
</dbReference>
<dbReference type="GeneID" id="30962444"/>
<dbReference type="GO" id="GO:0030846">
    <property type="term" value="P:termination of RNA polymerase II transcription, poly(A)-coupled"/>
    <property type="evidence" value="ECO:0007669"/>
    <property type="project" value="EnsemblFungi"/>
</dbReference>
<evidence type="ECO:0000256" key="5">
    <source>
        <dbReference type="ARBA" id="ARBA00017215"/>
    </source>
</evidence>
<keyword evidence="14" id="KW-1185">Reference proteome</keyword>
<dbReference type="GO" id="GO:0001174">
    <property type="term" value="P:transcriptional start site selection at RNA polymerase II promoter"/>
    <property type="evidence" value="ECO:0007669"/>
    <property type="project" value="EnsemblFungi"/>
</dbReference>
<dbReference type="STRING" id="1344418.A0A1D2VBG7"/>
<dbReference type="OrthoDB" id="57957at2759"/>
<dbReference type="GO" id="GO:0006368">
    <property type="term" value="P:transcription elongation by RNA polymerase II"/>
    <property type="evidence" value="ECO:0007669"/>
    <property type="project" value="EnsemblFungi"/>
</dbReference>
<keyword evidence="6 12" id="KW-0507">mRNA processing</keyword>
<dbReference type="EMBL" id="KV454488">
    <property type="protein sequence ID" value="ODV58959.1"/>
    <property type="molecule type" value="Genomic_DNA"/>
</dbReference>
<dbReference type="GO" id="GO:0009302">
    <property type="term" value="P:sno(s)RNA transcription"/>
    <property type="evidence" value="ECO:0007669"/>
    <property type="project" value="EnsemblFungi"/>
</dbReference>
<evidence type="ECO:0000256" key="9">
    <source>
        <dbReference type="ARBA" id="ARBA00023242"/>
    </source>
</evidence>
<organism evidence="13 14">
    <name type="scientific">Ascoidea rubescens DSM 1968</name>
    <dbReference type="NCBI Taxonomy" id="1344418"/>
    <lineage>
        <taxon>Eukaryota</taxon>
        <taxon>Fungi</taxon>
        <taxon>Dikarya</taxon>
        <taxon>Ascomycota</taxon>
        <taxon>Saccharomycotina</taxon>
        <taxon>Saccharomycetes</taxon>
        <taxon>Ascoideaceae</taxon>
        <taxon>Ascoidea</taxon>
    </lineage>
</organism>
<accession>A0A1D2VBG7</accession>
<dbReference type="GO" id="GO:0031564">
    <property type="term" value="P:transcription antitermination"/>
    <property type="evidence" value="ECO:0007669"/>
    <property type="project" value="EnsemblFungi"/>
</dbReference>
<comment type="function">
    <text evidence="12">Component of the cleavage and polyadenylation factor (CPF) complex, which plays a key role in polyadenylation-dependent pre-mRNA 3'-end formation and cooperates with cleavage factors including the CFIA complex and NAB4/CFIB. SSU72 is required for 3'-end formation of snoRNAs.</text>
</comment>
<dbReference type="GO" id="GO:0000785">
    <property type="term" value="C:chromatin"/>
    <property type="evidence" value="ECO:0007669"/>
    <property type="project" value="EnsemblFungi"/>
</dbReference>
<keyword evidence="9 12" id="KW-0539">Nucleus</keyword>
<evidence type="ECO:0000256" key="4">
    <source>
        <dbReference type="ARBA" id="ARBA00013081"/>
    </source>
</evidence>
<dbReference type="GO" id="GO:0180007">
    <property type="term" value="F:RNA polymerase II CTD heptapeptide repeat S5 phosphatase activity"/>
    <property type="evidence" value="ECO:0007669"/>
    <property type="project" value="EnsemblFungi"/>
</dbReference>
<comment type="subcellular location">
    <subcellularLocation>
        <location evidence="2 12">Nucleus</location>
    </subcellularLocation>
</comment>
<evidence type="ECO:0000256" key="1">
    <source>
        <dbReference type="ARBA" id="ARBA00002497"/>
    </source>
</evidence>
<evidence type="ECO:0000256" key="11">
    <source>
        <dbReference type="ARBA" id="ARBA00048336"/>
    </source>
</evidence>
<dbReference type="GO" id="GO:1902801">
    <property type="term" value="P:regulation of siRNA-independent facultative heterochromatin formation"/>
    <property type="evidence" value="ECO:0007669"/>
    <property type="project" value="EnsemblFungi"/>
</dbReference>
<gene>
    <name evidence="13" type="ORF">ASCRUDRAFT_114885</name>
</gene>
<dbReference type="PANTHER" id="PTHR20383">
    <property type="entry name" value="RNA POLYMERASE II SUBUNIT A C-TERMINAL DOMAIN PHOSPHATASE"/>
    <property type="match status" value="1"/>
</dbReference>
<dbReference type="Pfam" id="PF04722">
    <property type="entry name" value="Ssu72"/>
    <property type="match status" value="1"/>
</dbReference>
<keyword evidence="7 12" id="KW-0378">Hydrolase</keyword>
<evidence type="ECO:0000256" key="3">
    <source>
        <dbReference type="ARBA" id="ARBA00008978"/>
    </source>
</evidence>
<name>A0A1D2VBG7_9ASCO</name>
<evidence type="ECO:0000313" key="14">
    <source>
        <dbReference type="Proteomes" id="UP000095038"/>
    </source>
</evidence>